<protein>
    <recommendedName>
        <fullName evidence="3">N-acetyltransferase domain-containing protein</fullName>
    </recommendedName>
</protein>
<dbReference type="SUPFAM" id="SSF55729">
    <property type="entry name" value="Acyl-CoA N-acyltransferases (Nat)"/>
    <property type="match status" value="1"/>
</dbReference>
<dbReference type="InterPro" id="IPR016181">
    <property type="entry name" value="Acyl_CoA_acyltransferase"/>
</dbReference>
<dbReference type="EMBL" id="OC869634">
    <property type="protein sequence ID" value="CAD7634650.1"/>
    <property type="molecule type" value="Genomic_DNA"/>
</dbReference>
<dbReference type="AlphaFoldDB" id="A0A7R9L685"/>
<dbReference type="EMBL" id="CAJPIZ010015059">
    <property type="protein sequence ID" value="CAG2115080.1"/>
    <property type="molecule type" value="Genomic_DNA"/>
</dbReference>
<reference evidence="1" key="1">
    <citation type="submission" date="2020-11" db="EMBL/GenBank/DDBJ databases">
        <authorList>
            <person name="Tran Van P."/>
        </authorList>
    </citation>
    <scope>NUCLEOTIDE SEQUENCE</scope>
</reference>
<dbReference type="Gene3D" id="3.40.630.30">
    <property type="match status" value="1"/>
</dbReference>
<name>A0A7R9L685_9ACAR</name>
<accession>A0A7R9L685</accession>
<evidence type="ECO:0000313" key="1">
    <source>
        <dbReference type="EMBL" id="CAD7634650.1"/>
    </source>
</evidence>
<proteinExistence type="predicted"/>
<organism evidence="1">
    <name type="scientific">Medioppia subpectinata</name>
    <dbReference type="NCBI Taxonomy" id="1979941"/>
    <lineage>
        <taxon>Eukaryota</taxon>
        <taxon>Metazoa</taxon>
        <taxon>Ecdysozoa</taxon>
        <taxon>Arthropoda</taxon>
        <taxon>Chelicerata</taxon>
        <taxon>Arachnida</taxon>
        <taxon>Acari</taxon>
        <taxon>Acariformes</taxon>
        <taxon>Sarcoptiformes</taxon>
        <taxon>Oribatida</taxon>
        <taxon>Brachypylina</taxon>
        <taxon>Oppioidea</taxon>
        <taxon>Oppiidae</taxon>
        <taxon>Medioppia</taxon>
    </lineage>
</organism>
<keyword evidence="2" id="KW-1185">Reference proteome</keyword>
<dbReference type="OrthoDB" id="6498386at2759"/>
<feature type="non-terminal residue" evidence="1">
    <location>
        <position position="203"/>
    </location>
</feature>
<dbReference type="Proteomes" id="UP000759131">
    <property type="component" value="Unassembled WGS sequence"/>
</dbReference>
<evidence type="ECO:0000313" key="2">
    <source>
        <dbReference type="Proteomes" id="UP000759131"/>
    </source>
</evidence>
<sequence length="203" mass="23603">SPGVKVVCIPFIAVRTRYRRSGIGRFLIKRLKRPSQVGPYDALVIQADVESVEFFRSNDFSDDIILNSRFRESVVDDNGREILPRSVSCGRRELMCYLPPFDGHYPPMPGTNEWNRSEVVNAIDDEVERWRARSLEAYQSQWTCIARLQQEIVKLRSLLKRQEYGFNKLRKENLSLQKMLLQSETQSTLALIEAWKKETANYG</sequence>
<evidence type="ECO:0008006" key="3">
    <source>
        <dbReference type="Google" id="ProtNLM"/>
    </source>
</evidence>
<gene>
    <name evidence="1" type="ORF">OSB1V03_LOCUS15046</name>
</gene>